<gene>
    <name evidence="1" type="ORF">PWA56_01525</name>
</gene>
<dbReference type="Proteomes" id="UP001221506">
    <property type="component" value="Chromosome"/>
</dbReference>
<organism evidence="1 2">
    <name type="scientific">Bifidobacterium longum subsp. longum</name>
    <dbReference type="NCBI Taxonomy" id="1679"/>
    <lineage>
        <taxon>Bacteria</taxon>
        <taxon>Bacillati</taxon>
        <taxon>Actinomycetota</taxon>
        <taxon>Actinomycetes</taxon>
        <taxon>Bifidobacteriales</taxon>
        <taxon>Bifidobacteriaceae</taxon>
        <taxon>Bifidobacterium</taxon>
    </lineage>
</organism>
<reference evidence="1 2" key="1">
    <citation type="submission" date="2023-02" db="EMBL/GenBank/DDBJ databases">
        <authorList>
            <person name="Pan L."/>
        </authorList>
    </citation>
    <scope>NUCLEOTIDE SEQUENCE [LARGE SCALE GENOMIC DNA]</scope>
    <source>
        <strain evidence="1 2">F2</strain>
    </source>
</reference>
<dbReference type="EMBL" id="CP118598">
    <property type="protein sequence ID" value="WDY40556.1"/>
    <property type="molecule type" value="Genomic_DNA"/>
</dbReference>
<evidence type="ECO:0000313" key="2">
    <source>
        <dbReference type="Proteomes" id="UP001221506"/>
    </source>
</evidence>
<evidence type="ECO:0000313" key="1">
    <source>
        <dbReference type="EMBL" id="WDY40556.1"/>
    </source>
</evidence>
<dbReference type="AlphaFoldDB" id="A0ABD7WLB6"/>
<proteinExistence type="predicted"/>
<name>A0ABD7WLB6_BIFLL</name>
<sequence>MLVEALRRYADDNDLTHVELGKRFGFNASKTGNVFSGRTRLSGDDVLRILEDPDFALPKLKKYIAYWRLRRDVTAVERDMRDSDTVSEDTLFSAKRIQGSVLTTTRRMPSSELARNIMSGYHWWALRTGWICSVATDKATATYTPIAPDLNTAVEAMKRMKWIYRSGDLSCVDWGKVTGGNVGQAAADHCATTLRDFILAPDTGFDVDEHFRQAAECTGMGSIRVNRVNELSELIDKVTAIAKDWIGYELPAEPDEYGYAPSTFYADKLDYLESLVLEACAIHDQLQEEGVPIGEDVKQAYDCIMSEDGSANRYAVYIAPILAVNDRRGKMATPSPEDRKRYNALRTGHRRVRRSDSV</sequence>
<protein>
    <submittedName>
        <fullName evidence="1">Helix-turn-helix domain-containing protein</fullName>
    </submittedName>
</protein>
<dbReference type="RefSeq" id="WP_133240151.1">
    <property type="nucleotide sequence ID" value="NZ_CP118598.1"/>
</dbReference>
<accession>A0ABD7WLB6</accession>